<accession>A0A392W422</accession>
<evidence type="ECO:0000313" key="2">
    <source>
        <dbReference type="Proteomes" id="UP000265520"/>
    </source>
</evidence>
<organism evidence="1 2">
    <name type="scientific">Trifolium medium</name>
    <dbReference type="NCBI Taxonomy" id="97028"/>
    <lineage>
        <taxon>Eukaryota</taxon>
        <taxon>Viridiplantae</taxon>
        <taxon>Streptophyta</taxon>
        <taxon>Embryophyta</taxon>
        <taxon>Tracheophyta</taxon>
        <taxon>Spermatophyta</taxon>
        <taxon>Magnoliopsida</taxon>
        <taxon>eudicotyledons</taxon>
        <taxon>Gunneridae</taxon>
        <taxon>Pentapetalae</taxon>
        <taxon>rosids</taxon>
        <taxon>fabids</taxon>
        <taxon>Fabales</taxon>
        <taxon>Fabaceae</taxon>
        <taxon>Papilionoideae</taxon>
        <taxon>50 kb inversion clade</taxon>
        <taxon>NPAAA clade</taxon>
        <taxon>Hologalegina</taxon>
        <taxon>IRL clade</taxon>
        <taxon>Trifolieae</taxon>
        <taxon>Trifolium</taxon>
    </lineage>
</organism>
<evidence type="ECO:0000313" key="1">
    <source>
        <dbReference type="EMBL" id="MCI94509.1"/>
    </source>
</evidence>
<dbReference type="Proteomes" id="UP000265520">
    <property type="component" value="Unassembled WGS sequence"/>
</dbReference>
<name>A0A392W422_9FABA</name>
<comment type="caution">
    <text evidence="1">The sequence shown here is derived from an EMBL/GenBank/DDBJ whole genome shotgun (WGS) entry which is preliminary data.</text>
</comment>
<feature type="non-terminal residue" evidence="1">
    <location>
        <position position="45"/>
    </location>
</feature>
<protein>
    <submittedName>
        <fullName evidence="1">O-acyltransferase WSD1</fullName>
    </submittedName>
</protein>
<dbReference type="AlphaFoldDB" id="A0A392W422"/>
<keyword evidence="1" id="KW-0808">Transferase</keyword>
<dbReference type="EMBL" id="LXQA011358316">
    <property type="protein sequence ID" value="MCI94509.1"/>
    <property type="molecule type" value="Genomic_DNA"/>
</dbReference>
<sequence length="45" mass="5089">NHSSDRWMWQPDPDQGYTICGAYQLLTAQDVVTLDVAAGLIWHSQ</sequence>
<keyword evidence="1" id="KW-0012">Acyltransferase</keyword>
<proteinExistence type="predicted"/>
<keyword evidence="2" id="KW-1185">Reference proteome</keyword>
<feature type="non-terminal residue" evidence="1">
    <location>
        <position position="1"/>
    </location>
</feature>
<reference evidence="1 2" key="1">
    <citation type="journal article" date="2018" name="Front. Plant Sci.">
        <title>Red Clover (Trifolium pratense) and Zigzag Clover (T. medium) - A Picture of Genomic Similarities and Differences.</title>
        <authorList>
            <person name="Dluhosova J."/>
            <person name="Istvanek J."/>
            <person name="Nedelnik J."/>
            <person name="Repkova J."/>
        </authorList>
    </citation>
    <scope>NUCLEOTIDE SEQUENCE [LARGE SCALE GENOMIC DNA]</scope>
    <source>
        <strain evidence="2">cv. 10/8</strain>
        <tissue evidence="1">Leaf</tissue>
    </source>
</reference>
<dbReference type="GO" id="GO:0016746">
    <property type="term" value="F:acyltransferase activity"/>
    <property type="evidence" value="ECO:0007669"/>
    <property type="project" value="UniProtKB-KW"/>
</dbReference>